<evidence type="ECO:0000256" key="2">
    <source>
        <dbReference type="SAM" id="MobiDB-lite"/>
    </source>
</evidence>
<proteinExistence type="predicted"/>
<sequence length="210" mass="22999">MNIPTGFLDSSGSIPFSLPERDHRDDDPMARRISQNLRRLRDKGQVSLDVLAHSSGVRRALIVQIEAGRSIPSIKVLCRIAGALKVSIAEFLTPVEPHGALLLPAQDGTLQVNAAGTVTRRALYPAQAEPLVGFYELRLGPQAEEHVPGHAHCVQKNLVVAQGRLALSIGEEHFVLHTGDSILFRADQPHTYRNLLDSEAVAYLAQPSWR</sequence>
<accession>A0A0J6J1U8</accession>
<dbReference type="PROSITE" id="PS50943">
    <property type="entry name" value="HTH_CROC1"/>
    <property type="match status" value="1"/>
</dbReference>
<dbReference type="EMBL" id="FNUD01000002">
    <property type="protein sequence ID" value="SEE19284.1"/>
    <property type="molecule type" value="Genomic_DNA"/>
</dbReference>
<protein>
    <submittedName>
        <fullName evidence="4">Transcriptional regulator, contains XRE-family HTH domain</fullName>
    </submittedName>
</protein>
<evidence type="ECO:0000256" key="1">
    <source>
        <dbReference type="ARBA" id="ARBA00023125"/>
    </source>
</evidence>
<dbReference type="GO" id="GO:0003677">
    <property type="term" value="F:DNA binding"/>
    <property type="evidence" value="ECO:0007669"/>
    <property type="project" value="UniProtKB-KW"/>
</dbReference>
<dbReference type="GO" id="GO:0005829">
    <property type="term" value="C:cytosol"/>
    <property type="evidence" value="ECO:0007669"/>
    <property type="project" value="TreeGrafter"/>
</dbReference>
<dbReference type="InterPro" id="IPR013096">
    <property type="entry name" value="Cupin_2"/>
</dbReference>
<dbReference type="AlphaFoldDB" id="A0A0J6J1U8"/>
<comment type="caution">
    <text evidence="4">The sequence shown here is derived from an EMBL/GenBank/DDBJ whole genome shotgun (WGS) entry which is preliminary data.</text>
</comment>
<dbReference type="InterPro" id="IPR050807">
    <property type="entry name" value="TransReg_Diox_bact_type"/>
</dbReference>
<name>A0A0J6J1U8_PSEDM</name>
<dbReference type="InterPro" id="IPR010982">
    <property type="entry name" value="Lambda_DNA-bd_dom_sf"/>
</dbReference>
<dbReference type="CDD" id="cd02209">
    <property type="entry name" value="cupin_XRE_C"/>
    <property type="match status" value="1"/>
</dbReference>
<dbReference type="PATRIC" id="fig|882211.3.peg.4505"/>
<gene>
    <name evidence="4" type="ORF">SAMN04489800_0169</name>
</gene>
<keyword evidence="1" id="KW-0238">DNA-binding</keyword>
<dbReference type="SUPFAM" id="SSF47413">
    <property type="entry name" value="lambda repressor-like DNA-binding domains"/>
    <property type="match status" value="1"/>
</dbReference>
<keyword evidence="5" id="KW-1185">Reference proteome</keyword>
<dbReference type="Proteomes" id="UP000183613">
    <property type="component" value="Unassembled WGS sequence"/>
</dbReference>
<dbReference type="PANTHER" id="PTHR46797:SF1">
    <property type="entry name" value="METHYLPHOSPHONATE SYNTHASE"/>
    <property type="match status" value="1"/>
</dbReference>
<dbReference type="InterPro" id="IPR001387">
    <property type="entry name" value="Cro/C1-type_HTH"/>
</dbReference>
<evidence type="ECO:0000259" key="3">
    <source>
        <dbReference type="PROSITE" id="PS50943"/>
    </source>
</evidence>
<dbReference type="CDD" id="cd00093">
    <property type="entry name" value="HTH_XRE"/>
    <property type="match status" value="1"/>
</dbReference>
<dbReference type="Pfam" id="PF01381">
    <property type="entry name" value="HTH_3"/>
    <property type="match status" value="1"/>
</dbReference>
<dbReference type="Gene3D" id="1.10.260.40">
    <property type="entry name" value="lambda repressor-like DNA-binding domains"/>
    <property type="match status" value="1"/>
</dbReference>
<dbReference type="SUPFAM" id="SSF51182">
    <property type="entry name" value="RmlC-like cupins"/>
    <property type="match status" value="1"/>
</dbReference>
<feature type="domain" description="HTH cro/C1-type" evidence="3">
    <location>
        <begin position="37"/>
        <end position="91"/>
    </location>
</feature>
<dbReference type="Gene3D" id="2.60.120.10">
    <property type="entry name" value="Jelly Rolls"/>
    <property type="match status" value="1"/>
</dbReference>
<dbReference type="OrthoDB" id="9792093at2"/>
<dbReference type="InterPro" id="IPR014710">
    <property type="entry name" value="RmlC-like_jellyroll"/>
</dbReference>
<reference evidence="4" key="1">
    <citation type="submission" date="2016-10" db="EMBL/GenBank/DDBJ databases">
        <authorList>
            <person name="Varghese N."/>
            <person name="Submissions S."/>
        </authorList>
    </citation>
    <scope>NUCLEOTIDE SEQUENCE [LARGE SCALE GENOMIC DNA]</scope>
    <source>
        <strain evidence="4">LMG 25555</strain>
    </source>
</reference>
<dbReference type="Pfam" id="PF07883">
    <property type="entry name" value="Cupin_2"/>
    <property type="match status" value="1"/>
</dbReference>
<feature type="region of interest" description="Disordered" evidence="2">
    <location>
        <begin position="1"/>
        <end position="27"/>
    </location>
</feature>
<dbReference type="PANTHER" id="PTHR46797">
    <property type="entry name" value="HTH-TYPE TRANSCRIPTIONAL REGULATOR"/>
    <property type="match status" value="1"/>
</dbReference>
<dbReference type="SMART" id="SM00530">
    <property type="entry name" value="HTH_XRE"/>
    <property type="match status" value="1"/>
</dbReference>
<evidence type="ECO:0000313" key="4">
    <source>
        <dbReference type="EMBL" id="SEE19284.1"/>
    </source>
</evidence>
<dbReference type="InterPro" id="IPR011051">
    <property type="entry name" value="RmlC_Cupin_sf"/>
</dbReference>
<evidence type="ECO:0000313" key="5">
    <source>
        <dbReference type="Proteomes" id="UP000183613"/>
    </source>
</evidence>
<organism evidence="4 5">
    <name type="scientific">Pseudomonas deceptionensis</name>
    <dbReference type="NCBI Taxonomy" id="882211"/>
    <lineage>
        <taxon>Bacteria</taxon>
        <taxon>Pseudomonadati</taxon>
        <taxon>Pseudomonadota</taxon>
        <taxon>Gammaproteobacteria</taxon>
        <taxon>Pseudomonadales</taxon>
        <taxon>Pseudomonadaceae</taxon>
        <taxon>Pseudomonas</taxon>
    </lineage>
</organism>
<dbReference type="RefSeq" id="WP_048362097.1">
    <property type="nucleotide sequence ID" value="NZ_FNUD01000002.1"/>
</dbReference>
<dbReference type="GO" id="GO:0003700">
    <property type="term" value="F:DNA-binding transcription factor activity"/>
    <property type="evidence" value="ECO:0007669"/>
    <property type="project" value="TreeGrafter"/>
</dbReference>